<proteinExistence type="predicted"/>
<protein>
    <recommendedName>
        <fullName evidence="3">DUF4367 domain-containing protein</fullName>
    </recommendedName>
</protein>
<reference evidence="1 2" key="1">
    <citation type="submission" date="2017-11" db="EMBL/GenBank/DDBJ databases">
        <title>Isolation and Characterization of Methanogenic Archaea from Saline Meromictic Lake at Siberia.</title>
        <authorList>
            <person name="Shen Y."/>
            <person name="Huang H.-H."/>
            <person name="Lai M.-C."/>
            <person name="Chen S.-C."/>
        </authorList>
    </citation>
    <scope>NUCLEOTIDE SEQUENCE [LARGE SCALE GENOMIC DNA]</scope>
    <source>
        <strain evidence="1 2">SY-01</strain>
    </source>
</reference>
<keyword evidence="2" id="KW-1185">Reference proteome</keyword>
<dbReference type="Proteomes" id="UP000297295">
    <property type="component" value="Unassembled WGS sequence"/>
</dbReference>
<evidence type="ECO:0000313" key="2">
    <source>
        <dbReference type="Proteomes" id="UP000297295"/>
    </source>
</evidence>
<dbReference type="AlphaFoldDB" id="A0A4E0QQ28"/>
<sequence length="166" mass="18333">MMLTLSLSGCIDGDGGNDMSEASATEIVVVEDASGYEYLGSRSMDVSDVSRQYVDVSDADAAEGLYQDANAVDYYIHAIELENSSEAEDFVERYKATFRPLNSGERFTEESFNDHEATRINTYTTSGATQTARYRYVWTSENFVMVVGGNSQDPEDIRTLAEATGY</sequence>
<dbReference type="EMBL" id="PGGK01000022">
    <property type="protein sequence ID" value="TGC06785.1"/>
    <property type="molecule type" value="Genomic_DNA"/>
</dbReference>
<accession>A0A4E0QQ28</accession>
<gene>
    <name evidence="1" type="ORF">CUN85_12560</name>
</gene>
<evidence type="ECO:0000313" key="1">
    <source>
        <dbReference type="EMBL" id="TGC06785.1"/>
    </source>
</evidence>
<comment type="caution">
    <text evidence="1">The sequence shown here is derived from an EMBL/GenBank/DDBJ whole genome shotgun (WGS) entry which is preliminary data.</text>
</comment>
<evidence type="ECO:0008006" key="3">
    <source>
        <dbReference type="Google" id="ProtNLM"/>
    </source>
</evidence>
<organism evidence="1 2">
    <name type="scientific">Methanolobus halotolerans</name>
    <dbReference type="NCBI Taxonomy" id="2052935"/>
    <lineage>
        <taxon>Archaea</taxon>
        <taxon>Methanobacteriati</taxon>
        <taxon>Methanobacteriota</taxon>
        <taxon>Stenosarchaea group</taxon>
        <taxon>Methanomicrobia</taxon>
        <taxon>Methanosarcinales</taxon>
        <taxon>Methanosarcinaceae</taxon>
        <taxon>Methanolobus</taxon>
    </lineage>
</organism>
<name>A0A4E0QQ28_9EURY</name>